<accession>A0AAQ4D2B2</accession>
<keyword evidence="1" id="KW-1133">Transmembrane helix</keyword>
<dbReference type="EMBL" id="JARKHS020036118">
    <property type="protein sequence ID" value="KAK8756602.1"/>
    <property type="molecule type" value="Genomic_DNA"/>
</dbReference>
<name>A0AAQ4D2B2_AMBAM</name>
<comment type="caution">
    <text evidence="2">The sequence shown here is derived from an EMBL/GenBank/DDBJ whole genome shotgun (WGS) entry which is preliminary data.</text>
</comment>
<dbReference type="AlphaFoldDB" id="A0AAQ4D2B2"/>
<evidence type="ECO:0000256" key="1">
    <source>
        <dbReference type="SAM" id="Phobius"/>
    </source>
</evidence>
<proteinExistence type="predicted"/>
<evidence type="ECO:0000313" key="2">
    <source>
        <dbReference type="EMBL" id="KAK8756602.1"/>
    </source>
</evidence>
<reference evidence="2 3" key="1">
    <citation type="journal article" date="2023" name="Arcadia Sci">
        <title>De novo assembly of a long-read Amblyomma americanum tick genome.</title>
        <authorList>
            <person name="Chou S."/>
            <person name="Poskanzer K.E."/>
            <person name="Rollins M."/>
            <person name="Thuy-Boun P.S."/>
        </authorList>
    </citation>
    <scope>NUCLEOTIDE SEQUENCE [LARGE SCALE GENOMIC DNA]</scope>
    <source>
        <strain evidence="2">F_SG_1</strain>
        <tissue evidence="2">Salivary glands</tissue>
    </source>
</reference>
<keyword evidence="1" id="KW-0812">Transmembrane</keyword>
<protein>
    <submittedName>
        <fullName evidence="2">Uncharacterized protein</fullName>
    </submittedName>
</protein>
<sequence length="66" mass="7289">MIAEELRHKQLVAKNRVIISSVVVIAGVVLIVLIVWARLWRDEAVANREPPPVTTSAYARVGREAG</sequence>
<evidence type="ECO:0000313" key="3">
    <source>
        <dbReference type="Proteomes" id="UP001321473"/>
    </source>
</evidence>
<feature type="transmembrane region" description="Helical" evidence="1">
    <location>
        <begin position="17"/>
        <end position="37"/>
    </location>
</feature>
<dbReference type="Proteomes" id="UP001321473">
    <property type="component" value="Unassembled WGS sequence"/>
</dbReference>
<gene>
    <name evidence="2" type="ORF">V5799_000698</name>
</gene>
<keyword evidence="1" id="KW-0472">Membrane</keyword>
<keyword evidence="3" id="KW-1185">Reference proteome</keyword>
<organism evidence="2 3">
    <name type="scientific">Amblyomma americanum</name>
    <name type="common">Lone star tick</name>
    <dbReference type="NCBI Taxonomy" id="6943"/>
    <lineage>
        <taxon>Eukaryota</taxon>
        <taxon>Metazoa</taxon>
        <taxon>Ecdysozoa</taxon>
        <taxon>Arthropoda</taxon>
        <taxon>Chelicerata</taxon>
        <taxon>Arachnida</taxon>
        <taxon>Acari</taxon>
        <taxon>Parasitiformes</taxon>
        <taxon>Ixodida</taxon>
        <taxon>Ixodoidea</taxon>
        <taxon>Ixodidae</taxon>
        <taxon>Amblyomminae</taxon>
        <taxon>Amblyomma</taxon>
    </lineage>
</organism>